<dbReference type="OrthoDB" id="529457at2759"/>
<dbReference type="PANTHER" id="PTHR47597">
    <property type="entry name" value="IS A MEMBER OF THE PF|00364 BIOTIN-REQUIRING ENZYMES FAMILY-RELATED"/>
    <property type="match status" value="1"/>
</dbReference>
<sequence length="358" mass="38956">MISTQRGKSKKSIGIERFFLNPVWIISVPSIPPDFHGCMSGYRDKDQVIVAPYSYQSYMVLISISFRTNQGLGTGFYFICKKGVCNLGGASTIKFSNFFSDFTRTKSCSLHPLYGIRTSIRQKPLHIAGLVLSRVPAKLFTLSCGPSSETETATNLEDGPEEKKSTGVKSQIIPNSFEVQSLLTEICDTTSIAEFELKLGGFRLYVTRNLAGKSQPLPPPSSGPVSTNTSVNTSDLNGSVSTPTLAISKPVPSLGENQSLLDKATDEGLVILRSPKVGYFRRSRTIKGKRAPPSCKEKQEVKEGQVVCYIEQLGGEIPVECDVSGEVVKIIREDGDPVGYGDTLITILPSFPGIKKLQ</sequence>
<dbReference type="EMBL" id="MVGT01004293">
    <property type="protein sequence ID" value="OVA00474.1"/>
    <property type="molecule type" value="Genomic_DNA"/>
</dbReference>
<evidence type="ECO:0000313" key="3">
    <source>
        <dbReference type="EMBL" id="OVA00474.1"/>
    </source>
</evidence>
<dbReference type="InterPro" id="IPR000089">
    <property type="entry name" value="Biotin_lipoyl"/>
</dbReference>
<keyword evidence="4" id="KW-1185">Reference proteome</keyword>
<dbReference type="Proteomes" id="UP000195402">
    <property type="component" value="Unassembled WGS sequence"/>
</dbReference>
<gene>
    <name evidence="3" type="ORF">BVC80_9089g66</name>
</gene>
<protein>
    <submittedName>
        <fullName evidence="3">Biotin/lipoyl attachment</fullName>
    </submittedName>
</protein>
<evidence type="ECO:0000256" key="1">
    <source>
        <dbReference type="SAM" id="MobiDB-lite"/>
    </source>
</evidence>
<comment type="caution">
    <text evidence="3">The sequence shown here is derived from an EMBL/GenBank/DDBJ whole genome shotgun (WGS) entry which is preliminary data.</text>
</comment>
<dbReference type="SUPFAM" id="SSF51230">
    <property type="entry name" value="Single hybrid motif"/>
    <property type="match status" value="1"/>
</dbReference>
<evidence type="ECO:0000313" key="4">
    <source>
        <dbReference type="Proteomes" id="UP000195402"/>
    </source>
</evidence>
<dbReference type="OMA" id="LTEICNT"/>
<dbReference type="InterPro" id="IPR053217">
    <property type="entry name" value="ACC_Biotin_Carrier"/>
</dbReference>
<dbReference type="AlphaFoldDB" id="A0A200PQI2"/>
<evidence type="ECO:0000259" key="2">
    <source>
        <dbReference type="Pfam" id="PF00364"/>
    </source>
</evidence>
<dbReference type="STRING" id="56857.A0A200PQI2"/>
<dbReference type="Pfam" id="PF00364">
    <property type="entry name" value="Biotin_lipoyl"/>
    <property type="match status" value="1"/>
</dbReference>
<dbReference type="PANTHER" id="PTHR47597:SF1">
    <property type="entry name" value="IS A MEMBER OF THE PF|00364 BIOTIN-REQUIRING ENZYMES FAMILY-RELATED"/>
    <property type="match status" value="1"/>
</dbReference>
<feature type="domain" description="Lipoyl-binding" evidence="2">
    <location>
        <begin position="291"/>
        <end position="347"/>
    </location>
</feature>
<accession>A0A200PQI2</accession>
<feature type="compositionally biased region" description="Polar residues" evidence="1">
    <location>
        <begin position="223"/>
        <end position="245"/>
    </location>
</feature>
<dbReference type="FunCoup" id="A0A200PQI2">
    <property type="interactions" value="836"/>
</dbReference>
<proteinExistence type="predicted"/>
<feature type="region of interest" description="Disordered" evidence="1">
    <location>
        <begin position="212"/>
        <end position="252"/>
    </location>
</feature>
<organism evidence="3 4">
    <name type="scientific">Macleaya cordata</name>
    <name type="common">Five-seeded plume-poppy</name>
    <name type="synonym">Bocconia cordata</name>
    <dbReference type="NCBI Taxonomy" id="56857"/>
    <lineage>
        <taxon>Eukaryota</taxon>
        <taxon>Viridiplantae</taxon>
        <taxon>Streptophyta</taxon>
        <taxon>Embryophyta</taxon>
        <taxon>Tracheophyta</taxon>
        <taxon>Spermatophyta</taxon>
        <taxon>Magnoliopsida</taxon>
        <taxon>Ranunculales</taxon>
        <taxon>Papaveraceae</taxon>
        <taxon>Papaveroideae</taxon>
        <taxon>Macleaya</taxon>
    </lineage>
</organism>
<dbReference type="CDD" id="cd06850">
    <property type="entry name" value="biotinyl_domain"/>
    <property type="match status" value="1"/>
</dbReference>
<dbReference type="Gene3D" id="2.40.50.100">
    <property type="match status" value="1"/>
</dbReference>
<feature type="compositionally biased region" description="Polar residues" evidence="1">
    <location>
        <begin position="145"/>
        <end position="155"/>
    </location>
</feature>
<name>A0A200PQI2_MACCD</name>
<dbReference type="InterPro" id="IPR011053">
    <property type="entry name" value="Single_hybrid_motif"/>
</dbReference>
<feature type="region of interest" description="Disordered" evidence="1">
    <location>
        <begin position="145"/>
        <end position="168"/>
    </location>
</feature>
<dbReference type="FunFam" id="2.40.50.100:FF:000059">
    <property type="entry name" value="Biotin/lipoyl attachment domain-containing protein"/>
    <property type="match status" value="1"/>
</dbReference>
<dbReference type="InParanoid" id="A0A200PQI2"/>
<reference evidence="3 4" key="1">
    <citation type="journal article" date="2017" name="Mol. Plant">
        <title>The Genome of Medicinal Plant Macleaya cordata Provides New Insights into Benzylisoquinoline Alkaloids Metabolism.</title>
        <authorList>
            <person name="Liu X."/>
            <person name="Liu Y."/>
            <person name="Huang P."/>
            <person name="Ma Y."/>
            <person name="Qing Z."/>
            <person name="Tang Q."/>
            <person name="Cao H."/>
            <person name="Cheng P."/>
            <person name="Zheng Y."/>
            <person name="Yuan Z."/>
            <person name="Zhou Y."/>
            <person name="Liu J."/>
            <person name="Tang Z."/>
            <person name="Zhuo Y."/>
            <person name="Zhang Y."/>
            <person name="Yu L."/>
            <person name="Huang J."/>
            <person name="Yang P."/>
            <person name="Peng Q."/>
            <person name="Zhang J."/>
            <person name="Jiang W."/>
            <person name="Zhang Z."/>
            <person name="Lin K."/>
            <person name="Ro D.K."/>
            <person name="Chen X."/>
            <person name="Xiong X."/>
            <person name="Shang Y."/>
            <person name="Huang S."/>
            <person name="Zeng J."/>
        </authorList>
    </citation>
    <scope>NUCLEOTIDE SEQUENCE [LARGE SCALE GENOMIC DNA]</scope>
    <source>
        <strain evidence="4">cv. BLH2017</strain>
        <tissue evidence="3">Root</tissue>
    </source>
</reference>